<name>A0A6A5UXE8_9PLEO</name>
<dbReference type="AlphaFoldDB" id="A0A6A5UXE8"/>
<gene>
    <name evidence="1" type="ORF">BU23DRAFT_245751</name>
</gene>
<keyword evidence="2" id="KW-1185">Reference proteome</keyword>
<proteinExistence type="predicted"/>
<organism evidence="1 2">
    <name type="scientific">Bimuria novae-zelandiae CBS 107.79</name>
    <dbReference type="NCBI Taxonomy" id="1447943"/>
    <lineage>
        <taxon>Eukaryota</taxon>
        <taxon>Fungi</taxon>
        <taxon>Dikarya</taxon>
        <taxon>Ascomycota</taxon>
        <taxon>Pezizomycotina</taxon>
        <taxon>Dothideomycetes</taxon>
        <taxon>Pleosporomycetidae</taxon>
        <taxon>Pleosporales</taxon>
        <taxon>Massarineae</taxon>
        <taxon>Didymosphaeriaceae</taxon>
        <taxon>Bimuria</taxon>
    </lineage>
</organism>
<sequence>MGRSHCATAPLFPTLYTSTNPPRHDLPSLQVSTPLSLSHSCLETSFRQVPSLMCLREIIASQDLGTAPGRPRILYGVFIYSNSDMRLNERSRVLDVLWRKMGVVLGKAVIGRCCERGAVENTRPYEHLHIPWDYQSQQQQLVGNDDHSYSARDVSRAE</sequence>
<protein>
    <submittedName>
        <fullName evidence="1">Uncharacterized protein</fullName>
    </submittedName>
</protein>
<evidence type="ECO:0000313" key="1">
    <source>
        <dbReference type="EMBL" id="KAF1969090.1"/>
    </source>
</evidence>
<reference evidence="1" key="1">
    <citation type="journal article" date="2020" name="Stud. Mycol.">
        <title>101 Dothideomycetes genomes: a test case for predicting lifestyles and emergence of pathogens.</title>
        <authorList>
            <person name="Haridas S."/>
            <person name="Albert R."/>
            <person name="Binder M."/>
            <person name="Bloem J."/>
            <person name="Labutti K."/>
            <person name="Salamov A."/>
            <person name="Andreopoulos B."/>
            <person name="Baker S."/>
            <person name="Barry K."/>
            <person name="Bills G."/>
            <person name="Bluhm B."/>
            <person name="Cannon C."/>
            <person name="Castanera R."/>
            <person name="Culley D."/>
            <person name="Daum C."/>
            <person name="Ezra D."/>
            <person name="Gonzalez J."/>
            <person name="Henrissat B."/>
            <person name="Kuo A."/>
            <person name="Liang C."/>
            <person name="Lipzen A."/>
            <person name="Lutzoni F."/>
            <person name="Magnuson J."/>
            <person name="Mondo S."/>
            <person name="Nolan M."/>
            <person name="Ohm R."/>
            <person name="Pangilinan J."/>
            <person name="Park H.-J."/>
            <person name="Ramirez L."/>
            <person name="Alfaro M."/>
            <person name="Sun H."/>
            <person name="Tritt A."/>
            <person name="Yoshinaga Y."/>
            <person name="Zwiers L.-H."/>
            <person name="Turgeon B."/>
            <person name="Goodwin S."/>
            <person name="Spatafora J."/>
            <person name="Crous P."/>
            <person name="Grigoriev I."/>
        </authorList>
    </citation>
    <scope>NUCLEOTIDE SEQUENCE</scope>
    <source>
        <strain evidence="1">CBS 107.79</strain>
    </source>
</reference>
<evidence type="ECO:0000313" key="2">
    <source>
        <dbReference type="Proteomes" id="UP000800036"/>
    </source>
</evidence>
<dbReference type="EMBL" id="ML976713">
    <property type="protein sequence ID" value="KAF1969090.1"/>
    <property type="molecule type" value="Genomic_DNA"/>
</dbReference>
<dbReference type="Proteomes" id="UP000800036">
    <property type="component" value="Unassembled WGS sequence"/>
</dbReference>
<accession>A0A6A5UXE8</accession>